<dbReference type="AlphaFoldDB" id="A0A0G0EQX9"/>
<proteinExistence type="predicted"/>
<gene>
    <name evidence="1" type="ORF">US19_C0035G0018</name>
</gene>
<protein>
    <submittedName>
        <fullName evidence="1">Uncharacterized protein</fullName>
    </submittedName>
</protein>
<accession>A0A0G0EQX9</accession>
<sequence length="87" mass="10548">MDEKLWNKLVKLLDQQYVRFSSRIDKLEQKVVSRNDDVFNKMDAVYKEVLDVRQEQIMHTGSHMRIDEDLEENKRKIKKLESKRVIV</sequence>
<organism evidence="1 2">
    <name type="scientific">Candidatus Daviesbacteria bacterium GW2011_GWB1_36_5</name>
    <dbReference type="NCBI Taxonomy" id="1618426"/>
    <lineage>
        <taxon>Bacteria</taxon>
        <taxon>Candidatus Daviesiibacteriota</taxon>
    </lineage>
</organism>
<comment type="caution">
    <text evidence="1">The sequence shown here is derived from an EMBL/GenBank/DDBJ whole genome shotgun (WGS) entry which is preliminary data.</text>
</comment>
<reference evidence="1 2" key="1">
    <citation type="journal article" date="2015" name="Nature">
        <title>rRNA introns, odd ribosomes, and small enigmatic genomes across a large radiation of phyla.</title>
        <authorList>
            <person name="Brown C.T."/>
            <person name="Hug L.A."/>
            <person name="Thomas B.C."/>
            <person name="Sharon I."/>
            <person name="Castelle C.J."/>
            <person name="Singh A."/>
            <person name="Wilkins M.J."/>
            <person name="Williams K.H."/>
            <person name="Banfield J.F."/>
        </authorList>
    </citation>
    <scope>NUCLEOTIDE SEQUENCE [LARGE SCALE GENOMIC DNA]</scope>
</reference>
<dbReference type="Proteomes" id="UP000034492">
    <property type="component" value="Unassembled WGS sequence"/>
</dbReference>
<name>A0A0G0EQX9_9BACT</name>
<dbReference type="EMBL" id="LBSA01000035">
    <property type="protein sequence ID" value="KKQ07907.1"/>
    <property type="molecule type" value="Genomic_DNA"/>
</dbReference>
<evidence type="ECO:0000313" key="2">
    <source>
        <dbReference type="Proteomes" id="UP000034492"/>
    </source>
</evidence>
<evidence type="ECO:0000313" key="1">
    <source>
        <dbReference type="EMBL" id="KKQ07907.1"/>
    </source>
</evidence>